<name>A0ABV0NE10_9TELE</name>
<gene>
    <name evidence="1" type="ORF">GOODEAATRI_027012</name>
</gene>
<proteinExistence type="predicted"/>
<reference evidence="1 2" key="1">
    <citation type="submission" date="2021-06" db="EMBL/GenBank/DDBJ databases">
        <authorList>
            <person name="Palmer J.M."/>
        </authorList>
    </citation>
    <scope>NUCLEOTIDE SEQUENCE [LARGE SCALE GENOMIC DNA]</scope>
    <source>
        <strain evidence="1 2">GA_2019</strain>
        <tissue evidence="1">Muscle</tissue>
    </source>
</reference>
<dbReference type="Proteomes" id="UP001476798">
    <property type="component" value="Unassembled WGS sequence"/>
</dbReference>
<sequence>MGISGEMPIVPTCDQGQRWLCGPHKCRDHTVLKSILSQHPQIPLHGMVISILKIHVVKTITPRCVTHRECEDKDLVHCFRVRSDNQWKPLFKHNELNLSGNLLQHT</sequence>
<keyword evidence="2" id="KW-1185">Reference proteome</keyword>
<dbReference type="EMBL" id="JAHRIO010033440">
    <property type="protein sequence ID" value="MEQ2169609.1"/>
    <property type="molecule type" value="Genomic_DNA"/>
</dbReference>
<organism evidence="1 2">
    <name type="scientific">Goodea atripinnis</name>
    <dbReference type="NCBI Taxonomy" id="208336"/>
    <lineage>
        <taxon>Eukaryota</taxon>
        <taxon>Metazoa</taxon>
        <taxon>Chordata</taxon>
        <taxon>Craniata</taxon>
        <taxon>Vertebrata</taxon>
        <taxon>Euteleostomi</taxon>
        <taxon>Actinopterygii</taxon>
        <taxon>Neopterygii</taxon>
        <taxon>Teleostei</taxon>
        <taxon>Neoteleostei</taxon>
        <taxon>Acanthomorphata</taxon>
        <taxon>Ovalentaria</taxon>
        <taxon>Atherinomorphae</taxon>
        <taxon>Cyprinodontiformes</taxon>
        <taxon>Goodeidae</taxon>
        <taxon>Goodea</taxon>
    </lineage>
</organism>
<comment type="caution">
    <text evidence="1">The sequence shown here is derived from an EMBL/GenBank/DDBJ whole genome shotgun (WGS) entry which is preliminary data.</text>
</comment>
<evidence type="ECO:0000313" key="1">
    <source>
        <dbReference type="EMBL" id="MEQ2169609.1"/>
    </source>
</evidence>
<protein>
    <submittedName>
        <fullName evidence="1">Uncharacterized protein</fullName>
    </submittedName>
</protein>
<evidence type="ECO:0000313" key="2">
    <source>
        <dbReference type="Proteomes" id="UP001476798"/>
    </source>
</evidence>
<accession>A0ABV0NE10</accession>